<proteinExistence type="predicted"/>
<keyword evidence="1" id="KW-0812">Transmembrane</keyword>
<organism evidence="2 3">
    <name type="scientific">Aspergillus brasiliensis (strain CBS 101740 / IMI 381727 / IBT 21946)</name>
    <dbReference type="NCBI Taxonomy" id="767769"/>
    <lineage>
        <taxon>Eukaryota</taxon>
        <taxon>Fungi</taxon>
        <taxon>Dikarya</taxon>
        <taxon>Ascomycota</taxon>
        <taxon>Pezizomycotina</taxon>
        <taxon>Eurotiomycetes</taxon>
        <taxon>Eurotiomycetidae</taxon>
        <taxon>Eurotiales</taxon>
        <taxon>Aspergillaceae</taxon>
        <taxon>Aspergillus</taxon>
        <taxon>Aspergillus subgen. Circumdati</taxon>
    </lineage>
</organism>
<dbReference type="RefSeq" id="XP_067475811.1">
    <property type="nucleotide sequence ID" value="XM_067622790.1"/>
</dbReference>
<sequence length="216" mass="24498">MEETSRRRTSPSIEEKVEKKSDYFVAPRNNVIVCLVIVGLKFLLVVEEAAKLLFNPTLLDNLFCFFLLFLLFFSFPLFFSPLLVLFLTPLVSFLSLSGLGDISLRLNPLTFDIEPLAFIFLLLYISLIYPESSDLQSSASSTCPSSCGRWLPASPSYCWSTKHEAPRPAVFETLLQAPVAYQQQSIAHSGQLHPTKFFTLWLFRQLFAPFAFPLPK</sequence>
<reference evidence="3" key="1">
    <citation type="journal article" date="2017" name="Genome Biol.">
        <title>Comparative genomics reveals high biological diversity and specific adaptations in the industrially and medically important fungal genus Aspergillus.</title>
        <authorList>
            <person name="de Vries R.P."/>
            <person name="Riley R."/>
            <person name="Wiebenga A."/>
            <person name="Aguilar-Osorio G."/>
            <person name="Amillis S."/>
            <person name="Uchima C.A."/>
            <person name="Anderluh G."/>
            <person name="Asadollahi M."/>
            <person name="Askin M."/>
            <person name="Barry K."/>
            <person name="Battaglia E."/>
            <person name="Bayram O."/>
            <person name="Benocci T."/>
            <person name="Braus-Stromeyer S.A."/>
            <person name="Caldana C."/>
            <person name="Canovas D."/>
            <person name="Cerqueira G.C."/>
            <person name="Chen F."/>
            <person name="Chen W."/>
            <person name="Choi C."/>
            <person name="Clum A."/>
            <person name="Dos Santos R.A."/>
            <person name="Damasio A.R."/>
            <person name="Diallinas G."/>
            <person name="Emri T."/>
            <person name="Fekete E."/>
            <person name="Flipphi M."/>
            <person name="Freyberg S."/>
            <person name="Gallo A."/>
            <person name="Gournas C."/>
            <person name="Habgood R."/>
            <person name="Hainaut M."/>
            <person name="Harispe M.L."/>
            <person name="Henrissat B."/>
            <person name="Hilden K.S."/>
            <person name="Hope R."/>
            <person name="Hossain A."/>
            <person name="Karabika E."/>
            <person name="Karaffa L."/>
            <person name="Karanyi Z."/>
            <person name="Krasevec N."/>
            <person name="Kuo A."/>
            <person name="Kusch H."/>
            <person name="LaButti K."/>
            <person name="Lagendijk E.L."/>
            <person name="Lapidus A."/>
            <person name="Levasseur A."/>
            <person name="Lindquist E."/>
            <person name="Lipzen A."/>
            <person name="Logrieco A.F."/>
            <person name="MacCabe A."/>
            <person name="Maekelae M.R."/>
            <person name="Malavazi I."/>
            <person name="Melin P."/>
            <person name="Meyer V."/>
            <person name="Mielnichuk N."/>
            <person name="Miskei M."/>
            <person name="Molnar A.P."/>
            <person name="Mule G."/>
            <person name="Ngan C.Y."/>
            <person name="Orejas M."/>
            <person name="Orosz E."/>
            <person name="Ouedraogo J.P."/>
            <person name="Overkamp K.M."/>
            <person name="Park H.-S."/>
            <person name="Perrone G."/>
            <person name="Piumi F."/>
            <person name="Punt P.J."/>
            <person name="Ram A.F."/>
            <person name="Ramon A."/>
            <person name="Rauscher S."/>
            <person name="Record E."/>
            <person name="Riano-Pachon D.M."/>
            <person name="Robert V."/>
            <person name="Roehrig J."/>
            <person name="Ruller R."/>
            <person name="Salamov A."/>
            <person name="Salih N.S."/>
            <person name="Samson R.A."/>
            <person name="Sandor E."/>
            <person name="Sanguinetti M."/>
            <person name="Schuetze T."/>
            <person name="Sepcic K."/>
            <person name="Shelest E."/>
            <person name="Sherlock G."/>
            <person name="Sophianopoulou V."/>
            <person name="Squina F.M."/>
            <person name="Sun H."/>
            <person name="Susca A."/>
            <person name="Todd R.B."/>
            <person name="Tsang A."/>
            <person name="Unkles S.E."/>
            <person name="van de Wiele N."/>
            <person name="van Rossen-Uffink D."/>
            <person name="Oliveira J.V."/>
            <person name="Vesth T.C."/>
            <person name="Visser J."/>
            <person name="Yu J.-H."/>
            <person name="Zhou M."/>
            <person name="Andersen M.R."/>
            <person name="Archer D.B."/>
            <person name="Baker S.E."/>
            <person name="Benoit I."/>
            <person name="Brakhage A.A."/>
            <person name="Braus G.H."/>
            <person name="Fischer R."/>
            <person name="Frisvad J.C."/>
            <person name="Goldman G.H."/>
            <person name="Houbraken J."/>
            <person name="Oakley B."/>
            <person name="Pocsi I."/>
            <person name="Scazzocchio C."/>
            <person name="Seiboth B."/>
            <person name="vanKuyk P.A."/>
            <person name="Wortman J."/>
            <person name="Dyer P.S."/>
            <person name="Grigoriev I.V."/>
        </authorList>
    </citation>
    <scope>NUCLEOTIDE SEQUENCE [LARGE SCALE GENOMIC DNA]</scope>
    <source>
        <strain evidence="3">CBS 101740 / IMI 381727 / IBT 21946</strain>
    </source>
</reference>
<dbReference type="AlphaFoldDB" id="A0A1L9UAB5"/>
<keyword evidence="1" id="KW-1133">Transmembrane helix</keyword>
<name>A0A1L9UAB5_ASPBC</name>
<dbReference type="EMBL" id="KV878690">
    <property type="protein sequence ID" value="OJJ68562.1"/>
    <property type="molecule type" value="Genomic_DNA"/>
</dbReference>
<dbReference type="VEuPathDB" id="FungiDB:ASPBRDRAFT_305493"/>
<gene>
    <name evidence="2" type="ORF">ASPBRDRAFT_305493</name>
</gene>
<keyword evidence="3" id="KW-1185">Reference proteome</keyword>
<feature type="transmembrane region" description="Helical" evidence="1">
    <location>
        <begin position="29"/>
        <end position="46"/>
    </location>
</feature>
<feature type="transmembrane region" description="Helical" evidence="1">
    <location>
        <begin position="58"/>
        <end position="78"/>
    </location>
</feature>
<evidence type="ECO:0000313" key="3">
    <source>
        <dbReference type="Proteomes" id="UP000184499"/>
    </source>
</evidence>
<protein>
    <submittedName>
        <fullName evidence="2">Uncharacterized protein</fullName>
    </submittedName>
</protein>
<evidence type="ECO:0000256" key="1">
    <source>
        <dbReference type="SAM" id="Phobius"/>
    </source>
</evidence>
<keyword evidence="1" id="KW-0472">Membrane</keyword>
<evidence type="ECO:0000313" key="2">
    <source>
        <dbReference type="EMBL" id="OJJ68562.1"/>
    </source>
</evidence>
<dbReference type="GeneID" id="93575278"/>
<dbReference type="Proteomes" id="UP000184499">
    <property type="component" value="Unassembled WGS sequence"/>
</dbReference>
<accession>A0A1L9UAB5</accession>